<evidence type="ECO:0000256" key="6">
    <source>
        <dbReference type="ARBA" id="ARBA00022833"/>
    </source>
</evidence>
<evidence type="ECO:0000256" key="12">
    <source>
        <dbReference type="SAM" id="Phobius"/>
    </source>
</evidence>
<keyword evidence="4 12" id="KW-0812">Transmembrane</keyword>
<feature type="region of interest" description="Disordered" evidence="11">
    <location>
        <begin position="232"/>
        <end position="260"/>
    </location>
</feature>
<comment type="similarity">
    <text evidence="3">Belongs to the TMEM163 family.</text>
</comment>
<dbReference type="EMBL" id="BOMP01000169">
    <property type="protein sequence ID" value="GIE45657.1"/>
    <property type="molecule type" value="Genomic_DNA"/>
</dbReference>
<proteinExistence type="inferred from homology"/>
<evidence type="ECO:0000313" key="14">
    <source>
        <dbReference type="EMBL" id="GIE45657.1"/>
    </source>
</evidence>
<feature type="transmembrane region" description="Helical" evidence="12">
    <location>
        <begin position="110"/>
        <end position="133"/>
    </location>
</feature>
<protein>
    <recommendedName>
        <fullName evidence="13">Cation efflux protein transmembrane domain-containing protein</fullName>
    </recommendedName>
</protein>
<feature type="compositionally biased region" description="Polar residues" evidence="11">
    <location>
        <begin position="242"/>
        <end position="251"/>
    </location>
</feature>
<keyword evidence="5" id="KW-0967">Endosome</keyword>
<evidence type="ECO:0000313" key="15">
    <source>
        <dbReference type="Proteomes" id="UP000631312"/>
    </source>
</evidence>
<keyword evidence="7 12" id="KW-1133">Transmembrane helix</keyword>
<evidence type="ECO:0000256" key="1">
    <source>
        <dbReference type="ARBA" id="ARBA00004146"/>
    </source>
</evidence>
<evidence type="ECO:0000256" key="8">
    <source>
        <dbReference type="ARBA" id="ARBA00023018"/>
    </source>
</evidence>
<keyword evidence="6" id="KW-0862">Zinc</keyword>
<evidence type="ECO:0000256" key="2">
    <source>
        <dbReference type="ARBA" id="ARBA00004644"/>
    </source>
</evidence>
<feature type="transmembrane region" description="Helical" evidence="12">
    <location>
        <begin position="154"/>
        <end position="178"/>
    </location>
</feature>
<feature type="region of interest" description="Disordered" evidence="11">
    <location>
        <begin position="291"/>
        <end position="348"/>
    </location>
</feature>
<evidence type="ECO:0000256" key="3">
    <source>
        <dbReference type="ARBA" id="ARBA00008731"/>
    </source>
</evidence>
<feature type="transmembrane region" description="Helical" evidence="12">
    <location>
        <begin position="20"/>
        <end position="42"/>
    </location>
</feature>
<comment type="subcellular location">
    <subcellularLocation>
        <location evidence="2">Cytoplasmic vesicle</location>
        <location evidence="2">Secretory vesicle</location>
        <location evidence="2">Synaptic vesicle membrane</location>
        <topology evidence="2">Multi-pass membrane protein</topology>
    </subcellularLocation>
    <subcellularLocation>
        <location evidence="1">Early endosome membrane</location>
    </subcellularLocation>
</comment>
<sequence>MLLMTVDTTRRAVLTCRIRFLVAATIGYNVIEAVVALTAGTIASSTALIGFGLDSVIEVASATAVAWQFAGRDPETRERTALRIIAISFFALAAYVTVESVRALLGHGEAGHSTIGLVLAAVSLAVMPGLSYAQRRAGRELASATAVADSKQTLLCTYLSAVLLAGLALNSLFGWSWADPAAALVIAALAVKEGREAWRGDNCCAPGPLPEVSGACADGCCNVSLTPRMGHPRGLGGAGQAYSAQVQQHGQADTDHKGNVRDVADEEAEVVDEVDDMATCRPRLTEHAVEQVCSRSSEDQAQRHHPGAGPGPNSDDADGDHRGGGDDGENPGEPLGEGERGTGVVGEV</sequence>
<evidence type="ECO:0000256" key="10">
    <source>
        <dbReference type="ARBA" id="ARBA00023329"/>
    </source>
</evidence>
<evidence type="ECO:0000256" key="11">
    <source>
        <dbReference type="SAM" id="MobiDB-lite"/>
    </source>
</evidence>
<dbReference type="PANTHER" id="PTHR31937:SF2">
    <property type="entry name" value="TRANSMEMBRANE PROTEIN 163"/>
    <property type="match status" value="1"/>
</dbReference>
<comment type="caution">
    <text evidence="14">The sequence shown here is derived from an EMBL/GenBank/DDBJ whole genome shotgun (WGS) entry which is preliminary data.</text>
</comment>
<dbReference type="InterPro" id="IPR058533">
    <property type="entry name" value="Cation_efflux_TM"/>
</dbReference>
<gene>
    <name evidence="14" type="ORF">Alo02nite_85550</name>
</gene>
<dbReference type="Pfam" id="PF01545">
    <property type="entry name" value="Cation_efflux"/>
    <property type="match status" value="1"/>
</dbReference>
<dbReference type="Proteomes" id="UP000631312">
    <property type="component" value="Unassembled WGS sequence"/>
</dbReference>
<keyword evidence="9 12" id="KW-0472">Membrane</keyword>
<dbReference type="PANTHER" id="PTHR31937">
    <property type="entry name" value="TRANSMEMBRANE PROTEIN 163"/>
    <property type="match status" value="1"/>
</dbReference>
<dbReference type="Gene3D" id="1.20.1510.10">
    <property type="entry name" value="Cation efflux protein transmembrane domain"/>
    <property type="match status" value="1"/>
</dbReference>
<evidence type="ECO:0000256" key="5">
    <source>
        <dbReference type="ARBA" id="ARBA00022753"/>
    </source>
</evidence>
<keyword evidence="8" id="KW-0770">Synapse</keyword>
<dbReference type="InterPro" id="IPR026765">
    <property type="entry name" value="Tmem163"/>
</dbReference>
<name>A0ABQ4AXA3_9ACTN</name>
<dbReference type="SUPFAM" id="SSF161111">
    <property type="entry name" value="Cation efflux protein transmembrane domain-like"/>
    <property type="match status" value="1"/>
</dbReference>
<reference evidence="14 15" key="1">
    <citation type="submission" date="2021-01" db="EMBL/GenBank/DDBJ databases">
        <title>Whole genome shotgun sequence of Actinoplanes lobatus NBRC 12513.</title>
        <authorList>
            <person name="Komaki H."/>
            <person name="Tamura T."/>
        </authorList>
    </citation>
    <scope>NUCLEOTIDE SEQUENCE [LARGE SCALE GENOMIC DNA]</scope>
    <source>
        <strain evidence="14 15">NBRC 12513</strain>
    </source>
</reference>
<organism evidence="14 15">
    <name type="scientific">Actinoplanes lobatus</name>
    <dbReference type="NCBI Taxonomy" id="113568"/>
    <lineage>
        <taxon>Bacteria</taxon>
        <taxon>Bacillati</taxon>
        <taxon>Actinomycetota</taxon>
        <taxon>Actinomycetes</taxon>
        <taxon>Micromonosporales</taxon>
        <taxon>Micromonosporaceae</taxon>
        <taxon>Actinoplanes</taxon>
    </lineage>
</organism>
<dbReference type="InterPro" id="IPR027469">
    <property type="entry name" value="Cation_efflux_TMD_sf"/>
</dbReference>
<evidence type="ECO:0000256" key="4">
    <source>
        <dbReference type="ARBA" id="ARBA00022692"/>
    </source>
</evidence>
<evidence type="ECO:0000256" key="7">
    <source>
        <dbReference type="ARBA" id="ARBA00022989"/>
    </source>
</evidence>
<accession>A0ABQ4AXA3</accession>
<feature type="transmembrane region" description="Helical" evidence="12">
    <location>
        <begin position="81"/>
        <end position="98"/>
    </location>
</feature>
<keyword evidence="10" id="KW-0968">Cytoplasmic vesicle</keyword>
<feature type="transmembrane region" description="Helical" evidence="12">
    <location>
        <begin position="48"/>
        <end position="69"/>
    </location>
</feature>
<feature type="domain" description="Cation efflux protein transmembrane" evidence="13">
    <location>
        <begin position="26"/>
        <end position="196"/>
    </location>
</feature>
<evidence type="ECO:0000259" key="13">
    <source>
        <dbReference type="Pfam" id="PF01545"/>
    </source>
</evidence>
<keyword evidence="15" id="KW-1185">Reference proteome</keyword>
<evidence type="ECO:0000256" key="9">
    <source>
        <dbReference type="ARBA" id="ARBA00023136"/>
    </source>
</evidence>